<reference evidence="3" key="1">
    <citation type="journal article" date="2006" name="PLoS Biol.">
        <title>Macronuclear genome sequence of the ciliate Tetrahymena thermophila, a model eukaryote.</title>
        <authorList>
            <person name="Eisen J.A."/>
            <person name="Coyne R.S."/>
            <person name="Wu M."/>
            <person name="Wu D."/>
            <person name="Thiagarajan M."/>
            <person name="Wortman J.R."/>
            <person name="Badger J.H."/>
            <person name="Ren Q."/>
            <person name="Amedeo P."/>
            <person name="Jones K.M."/>
            <person name="Tallon L.J."/>
            <person name="Delcher A.L."/>
            <person name="Salzberg S.L."/>
            <person name="Silva J.C."/>
            <person name="Haas B.J."/>
            <person name="Majoros W.H."/>
            <person name="Farzad M."/>
            <person name="Carlton J.M."/>
            <person name="Smith R.K. Jr."/>
            <person name="Garg J."/>
            <person name="Pearlman R.E."/>
            <person name="Karrer K.M."/>
            <person name="Sun L."/>
            <person name="Manning G."/>
            <person name="Elde N.C."/>
            <person name="Turkewitz A.P."/>
            <person name="Asai D.J."/>
            <person name="Wilkes D.E."/>
            <person name="Wang Y."/>
            <person name="Cai H."/>
            <person name="Collins K."/>
            <person name="Stewart B.A."/>
            <person name="Lee S.R."/>
            <person name="Wilamowska K."/>
            <person name="Weinberg Z."/>
            <person name="Ruzzo W.L."/>
            <person name="Wloga D."/>
            <person name="Gaertig J."/>
            <person name="Frankel J."/>
            <person name="Tsao C.-C."/>
            <person name="Gorovsky M.A."/>
            <person name="Keeling P.J."/>
            <person name="Waller R.F."/>
            <person name="Patron N.J."/>
            <person name="Cherry J.M."/>
            <person name="Stover N.A."/>
            <person name="Krieger C.J."/>
            <person name="del Toro C."/>
            <person name="Ryder H.F."/>
            <person name="Williamson S.C."/>
            <person name="Barbeau R.A."/>
            <person name="Hamilton E.P."/>
            <person name="Orias E."/>
        </authorList>
    </citation>
    <scope>NUCLEOTIDE SEQUENCE [LARGE SCALE GENOMIC DNA]</scope>
    <source>
        <strain evidence="3">SB210</strain>
    </source>
</reference>
<feature type="compositionally biased region" description="Acidic residues" evidence="1">
    <location>
        <begin position="327"/>
        <end position="358"/>
    </location>
</feature>
<dbReference type="EMBL" id="GG662523">
    <property type="protein sequence ID" value="EAS02800.2"/>
    <property type="molecule type" value="Genomic_DNA"/>
</dbReference>
<protein>
    <submittedName>
        <fullName evidence="2">DNA alkylation repair enzyme</fullName>
    </submittedName>
</protein>
<organism evidence="2 3">
    <name type="scientific">Tetrahymena thermophila (strain SB210)</name>
    <dbReference type="NCBI Taxonomy" id="312017"/>
    <lineage>
        <taxon>Eukaryota</taxon>
        <taxon>Sar</taxon>
        <taxon>Alveolata</taxon>
        <taxon>Ciliophora</taxon>
        <taxon>Intramacronucleata</taxon>
        <taxon>Oligohymenophorea</taxon>
        <taxon>Hymenostomatida</taxon>
        <taxon>Tetrahymenina</taxon>
        <taxon>Tetrahymenidae</taxon>
        <taxon>Tetrahymena</taxon>
    </lineage>
</organism>
<dbReference type="KEGG" id="tet:TTHERM_00348900"/>
<sequence length="439" mass="51284">MSKALKDILFTKQNIALIGQQIHQSLPQFNQKEFLNKVFDDQWREKELKERMTHVSKTIQQVINKPYIEAINILLDVNERLSNNFVNMVFPEFVILYGIEYLDESMFALKQFTVNSSSEFAVRPFIQKYGQDAMQYMYRWSKDDNHHVRRLASEGCRPMLPWSFRLSEFVKDPTPILPILDQLKEDPELYVQKSVANNLNDISKNHPNLVLHICSDWKQINNQATQFIVKRACRTLLKKGNQQALDLFGVGNLESVKVTNLVIHDKNIRIGSQFSFSFDIEDTSSNANIKNENSKVKNKKIIIQSQDNLKQTKKMQSKQIKDSNQNESEDLSEENNNQDDEEYDGQDDSQSEVEEDQSSENILRIEYQIDYLKSNGTHSSKVFMFKNQFKLPQKRITLEGYQKVHQLTTRKHYPGIHHLSIIVNGTEKARTQFNLLKEK</sequence>
<dbReference type="OrthoDB" id="10656781at2759"/>
<evidence type="ECO:0000256" key="1">
    <source>
        <dbReference type="SAM" id="MobiDB-lite"/>
    </source>
</evidence>
<accession>I7M3B0</accession>
<dbReference type="AlphaFoldDB" id="I7M3B0"/>
<dbReference type="RefSeq" id="XP_001023045.2">
    <property type="nucleotide sequence ID" value="XM_001023045.2"/>
</dbReference>
<evidence type="ECO:0000313" key="3">
    <source>
        <dbReference type="Proteomes" id="UP000009168"/>
    </source>
</evidence>
<dbReference type="InParanoid" id="I7M3B0"/>
<proteinExistence type="predicted"/>
<dbReference type="InterPro" id="IPR016024">
    <property type="entry name" value="ARM-type_fold"/>
</dbReference>
<dbReference type="Pfam" id="PF08713">
    <property type="entry name" value="DNA_alkylation"/>
    <property type="match status" value="1"/>
</dbReference>
<evidence type="ECO:0000313" key="2">
    <source>
        <dbReference type="EMBL" id="EAS02800.2"/>
    </source>
</evidence>
<keyword evidence="3" id="KW-1185">Reference proteome</keyword>
<name>I7M3B0_TETTS</name>
<dbReference type="GeneID" id="7836828"/>
<dbReference type="SUPFAM" id="SSF48371">
    <property type="entry name" value="ARM repeat"/>
    <property type="match status" value="1"/>
</dbReference>
<feature type="region of interest" description="Disordered" evidence="1">
    <location>
        <begin position="307"/>
        <end position="359"/>
    </location>
</feature>
<dbReference type="Proteomes" id="UP000009168">
    <property type="component" value="Unassembled WGS sequence"/>
</dbReference>
<dbReference type="InterPro" id="IPR014825">
    <property type="entry name" value="DNA_alkylation"/>
</dbReference>
<dbReference type="Gene3D" id="1.25.40.290">
    <property type="entry name" value="ARM repeat domains"/>
    <property type="match status" value="1"/>
</dbReference>
<gene>
    <name evidence="2" type="ORF">TTHERM_00348900</name>
</gene>